<evidence type="ECO:0000313" key="5">
    <source>
        <dbReference type="EMBL" id="KAG5463001.1"/>
    </source>
</evidence>
<keyword evidence="3" id="KW-0012">Acyltransferase</keyword>
<dbReference type="Gene3D" id="3.30.559.70">
    <property type="entry name" value="Choline/Carnitine o-acyltransferase, domain 2"/>
    <property type="match status" value="1"/>
</dbReference>
<evidence type="ECO:0000256" key="3">
    <source>
        <dbReference type="ARBA" id="ARBA00023315"/>
    </source>
</evidence>
<dbReference type="InterPro" id="IPR042231">
    <property type="entry name" value="Cho/carn_acyl_trans_2"/>
</dbReference>
<evidence type="ECO:0000256" key="2">
    <source>
        <dbReference type="ARBA" id="ARBA00022679"/>
    </source>
</evidence>
<keyword evidence="2" id="KW-0808">Transferase</keyword>
<dbReference type="Pfam" id="PF00755">
    <property type="entry name" value="Carn_acyltransf"/>
    <property type="match status" value="1"/>
</dbReference>
<comment type="caution">
    <text evidence="5">The sequence shown here is derived from an EMBL/GenBank/DDBJ whole genome shotgun (WGS) entry which is preliminary data.</text>
</comment>
<protein>
    <recommendedName>
        <fullName evidence="4">Choline/carnitine acyltransferase domain-containing protein</fullName>
    </recommendedName>
</protein>
<dbReference type="SUPFAM" id="SSF52777">
    <property type="entry name" value="CoA-dependent acyltransferases"/>
    <property type="match status" value="1"/>
</dbReference>
<dbReference type="OrthoDB" id="240216at2759"/>
<feature type="domain" description="Choline/carnitine acyltransferase" evidence="4">
    <location>
        <begin position="65"/>
        <end position="270"/>
    </location>
</feature>
<keyword evidence="6" id="KW-1185">Reference proteome</keyword>
<organism evidence="5 6">
    <name type="scientific">Olpidium bornovanus</name>
    <dbReference type="NCBI Taxonomy" id="278681"/>
    <lineage>
        <taxon>Eukaryota</taxon>
        <taxon>Fungi</taxon>
        <taxon>Fungi incertae sedis</taxon>
        <taxon>Olpidiomycota</taxon>
        <taxon>Olpidiomycotina</taxon>
        <taxon>Olpidiomycetes</taxon>
        <taxon>Olpidiales</taxon>
        <taxon>Olpidiaceae</taxon>
        <taxon>Olpidium</taxon>
    </lineage>
</organism>
<comment type="similarity">
    <text evidence="1">Belongs to the carnitine/choline acetyltransferase family.</text>
</comment>
<proteinExistence type="inferred from homology"/>
<dbReference type="Gene3D" id="3.30.559.10">
    <property type="entry name" value="Chloramphenicol acetyltransferase-like domain"/>
    <property type="match status" value="1"/>
</dbReference>
<gene>
    <name evidence="5" type="ORF">BJ554DRAFT_2457</name>
</gene>
<dbReference type="PANTHER" id="PTHR22589">
    <property type="entry name" value="CARNITINE O-ACYLTRANSFERASE"/>
    <property type="match status" value="1"/>
</dbReference>
<dbReference type="AlphaFoldDB" id="A0A8H8A0Y2"/>
<evidence type="ECO:0000259" key="4">
    <source>
        <dbReference type="Pfam" id="PF00755"/>
    </source>
</evidence>
<evidence type="ECO:0000313" key="6">
    <source>
        <dbReference type="Proteomes" id="UP000673691"/>
    </source>
</evidence>
<dbReference type="EMBL" id="JAEFCI010001302">
    <property type="protein sequence ID" value="KAG5463001.1"/>
    <property type="molecule type" value="Genomic_DNA"/>
</dbReference>
<dbReference type="InterPro" id="IPR039551">
    <property type="entry name" value="Cho/carn_acyl_trans"/>
</dbReference>
<dbReference type="PANTHER" id="PTHR22589:SF107">
    <property type="entry name" value="CHOLINE_CARNITINE ACYLTRANSFERASE DOMAIN-CONTAINING PROTEIN"/>
    <property type="match status" value="1"/>
</dbReference>
<dbReference type="Proteomes" id="UP000673691">
    <property type="component" value="Unassembled WGS sequence"/>
</dbReference>
<reference evidence="5 6" key="1">
    <citation type="journal article" name="Sci. Rep.">
        <title>Genome-scale phylogenetic analyses confirm Olpidium as the closest living zoosporic fungus to the non-flagellated, terrestrial fungi.</title>
        <authorList>
            <person name="Chang Y."/>
            <person name="Rochon D."/>
            <person name="Sekimoto S."/>
            <person name="Wang Y."/>
            <person name="Chovatia M."/>
            <person name="Sandor L."/>
            <person name="Salamov A."/>
            <person name="Grigoriev I.V."/>
            <person name="Stajich J.E."/>
            <person name="Spatafora J.W."/>
        </authorList>
    </citation>
    <scope>NUCLEOTIDE SEQUENCE [LARGE SCALE GENOMIC DNA]</scope>
    <source>
        <strain evidence="5">S191</strain>
    </source>
</reference>
<name>A0A8H8A0Y2_9FUNG</name>
<accession>A0A8H8A0Y2</accession>
<dbReference type="GO" id="GO:0016746">
    <property type="term" value="F:acyltransferase activity"/>
    <property type="evidence" value="ECO:0007669"/>
    <property type="project" value="UniProtKB-KW"/>
</dbReference>
<dbReference type="InterPro" id="IPR000542">
    <property type="entry name" value="Carn_acyl_trans"/>
</dbReference>
<dbReference type="InterPro" id="IPR023213">
    <property type="entry name" value="CAT-like_dom_sf"/>
</dbReference>
<evidence type="ECO:0000256" key="1">
    <source>
        <dbReference type="ARBA" id="ARBA00005232"/>
    </source>
</evidence>
<sequence length="271" mass="30545">MVCRPPPTCRLRLSRTSRLPPAGLGAAAVGRRAACREGTFSRLFATKHAEEAVKTFANQEKLPRLPVPTLQETVARHMKSLRPILPDNEFEQAGKAASRFVEPGGVGEVLQRRLLEHDALEPNSWLENIWLSKAYLEWREPSYVNVNWWGQFKDMPDMPSTAHGAPTTGKATPLQVRRASGLLSNLLNYSDMLNRETLPPEFLGRKKQPLDMDQYRKQFGTSRIADSPADHISSQYPCLARHIVVFYKDQIYKVDVLGEKGQRVSVAGIER</sequence>